<keyword evidence="3" id="KW-1185">Reference proteome</keyword>
<accession>A0AA46AD71</accession>
<proteinExistence type="predicted"/>
<sequence>MGDVGRMLKENGLSLYMLSNVIVFLWFYTLFYHTECKGDGDDHWCT</sequence>
<dbReference type="Proteomes" id="UP001157946">
    <property type="component" value="Unassembled WGS sequence"/>
</dbReference>
<feature type="transmembrane region" description="Helical" evidence="1">
    <location>
        <begin position="12"/>
        <end position="31"/>
    </location>
</feature>
<keyword evidence="1" id="KW-1133">Transmembrane helix</keyword>
<dbReference type="AlphaFoldDB" id="A0AA46AD71"/>
<protein>
    <submittedName>
        <fullName evidence="2">Uncharacterized protein</fullName>
    </submittedName>
</protein>
<name>A0AA46AD71_9BACL</name>
<keyword evidence="1" id="KW-0472">Membrane</keyword>
<organism evidence="2 3">
    <name type="scientific">Laceyella tengchongensis</name>
    <dbReference type="NCBI Taxonomy" id="574699"/>
    <lineage>
        <taxon>Bacteria</taxon>
        <taxon>Bacillati</taxon>
        <taxon>Bacillota</taxon>
        <taxon>Bacilli</taxon>
        <taxon>Bacillales</taxon>
        <taxon>Thermoactinomycetaceae</taxon>
        <taxon>Laceyella</taxon>
    </lineage>
</organism>
<evidence type="ECO:0000313" key="3">
    <source>
        <dbReference type="Proteomes" id="UP001157946"/>
    </source>
</evidence>
<dbReference type="EMBL" id="FXTU01000001">
    <property type="protein sequence ID" value="SMP03017.1"/>
    <property type="molecule type" value="Genomic_DNA"/>
</dbReference>
<evidence type="ECO:0000256" key="1">
    <source>
        <dbReference type="SAM" id="Phobius"/>
    </source>
</evidence>
<comment type="caution">
    <text evidence="2">The sequence shown here is derived from an EMBL/GenBank/DDBJ whole genome shotgun (WGS) entry which is preliminary data.</text>
</comment>
<evidence type="ECO:0000313" key="2">
    <source>
        <dbReference type="EMBL" id="SMP03017.1"/>
    </source>
</evidence>
<keyword evidence="1" id="KW-0812">Transmembrane</keyword>
<gene>
    <name evidence="2" type="ORF">SAMN06265361_101398</name>
</gene>
<reference evidence="2" key="1">
    <citation type="submission" date="2017-05" db="EMBL/GenBank/DDBJ databases">
        <authorList>
            <person name="Varghese N."/>
            <person name="Submissions S."/>
        </authorList>
    </citation>
    <scope>NUCLEOTIDE SEQUENCE</scope>
    <source>
        <strain evidence="2">DSM 45262</strain>
    </source>
</reference>